<dbReference type="InterPro" id="IPR024474">
    <property type="entry name" value="Znf_dom_IS66"/>
</dbReference>
<evidence type="ECO:0000259" key="4">
    <source>
        <dbReference type="Pfam" id="PF13817"/>
    </source>
</evidence>
<accession>A0A947D960</accession>
<feature type="domain" description="Transposase IS66 C-terminal" evidence="4">
    <location>
        <begin position="443"/>
        <end position="481"/>
    </location>
</feature>
<evidence type="ECO:0000259" key="2">
    <source>
        <dbReference type="Pfam" id="PF13005"/>
    </source>
</evidence>
<dbReference type="PANTHER" id="PTHR33678">
    <property type="entry name" value="BLL1576 PROTEIN"/>
    <property type="match status" value="1"/>
</dbReference>
<dbReference type="PANTHER" id="PTHR33678:SF1">
    <property type="entry name" value="BLL1576 PROTEIN"/>
    <property type="match status" value="1"/>
</dbReference>
<dbReference type="Proteomes" id="UP000766595">
    <property type="component" value="Unassembled WGS sequence"/>
</dbReference>
<dbReference type="InterPro" id="IPR004291">
    <property type="entry name" value="Transposase_IS66_central"/>
</dbReference>
<keyword evidence="6" id="KW-1185">Reference proteome</keyword>
<dbReference type="Pfam" id="PF13007">
    <property type="entry name" value="LZ_Tnp_IS66"/>
    <property type="match status" value="1"/>
</dbReference>
<protein>
    <submittedName>
        <fullName evidence="5">IS66 family transposase</fullName>
    </submittedName>
</protein>
<name>A0A947D960_9HYPH</name>
<reference evidence="5 6" key="1">
    <citation type="submission" date="2021-06" db="EMBL/GenBank/DDBJ databases">
        <authorList>
            <person name="Grouzdev D.S."/>
            <person name="Koziaeva V."/>
        </authorList>
    </citation>
    <scope>NUCLEOTIDE SEQUENCE [LARGE SCALE GENOMIC DNA]</scope>
    <source>
        <strain evidence="5 6">22</strain>
    </source>
</reference>
<evidence type="ECO:0000259" key="3">
    <source>
        <dbReference type="Pfam" id="PF13007"/>
    </source>
</evidence>
<organism evidence="5 6">
    <name type="scientific">Prosthecodimorpha staleyi</name>
    <dbReference type="NCBI Taxonomy" id="2840188"/>
    <lineage>
        <taxon>Bacteria</taxon>
        <taxon>Pseudomonadati</taxon>
        <taxon>Pseudomonadota</taxon>
        <taxon>Alphaproteobacteria</taxon>
        <taxon>Hyphomicrobiales</taxon>
        <taxon>Ancalomicrobiaceae</taxon>
        <taxon>Prosthecodimorpha</taxon>
    </lineage>
</organism>
<sequence length="491" mass="54846">MLLAERAENERLRQIIKELQRHRFGRRAESLPEDQMLLALEEVEQVVSADEAAADIADAEAREKRTARRRANRGALPPHLPRIEQVIDIDNKTCPCCRGGLHPIGEDRTERLDLVPAQFRVLVVRRPKYACRSCEEVVVQAPAPARLVEGGIPTEATVAQVLVSKYADHLPLYRQAQIYARQGIALDRATLADWVGKGAFLLRPVHERMLDIIKASPRLFADETTAPVLDPGRGQTKTGQIWAYARDDRPWGGADPPAVVYRYAPDRKGERPLAHLAGFNGILQVDGYGGYAKLGRSNTVVLAFCWAHVRRRFYELAAAGPAPIASEALARITDLYRIETEIRGLDPQTRREVRQARSRPILAALEPWLRAKLDLISHKTKLAEAIRYALSRWDGLCRFAEDGRIEIDNNIVERSIRPLALTRKNALFAGSDGGAEHWAVVATLIETCKLGGIDPLAYLTDAITRIVNGHPNNRLDELMPWVYRPSAVKVG</sequence>
<proteinExistence type="predicted"/>
<evidence type="ECO:0000313" key="5">
    <source>
        <dbReference type="EMBL" id="MBT9293341.1"/>
    </source>
</evidence>
<dbReference type="Pfam" id="PF13817">
    <property type="entry name" value="DDE_Tnp_IS66_C"/>
    <property type="match status" value="1"/>
</dbReference>
<dbReference type="InterPro" id="IPR052344">
    <property type="entry name" value="Transposase-related"/>
</dbReference>
<evidence type="ECO:0000259" key="1">
    <source>
        <dbReference type="Pfam" id="PF03050"/>
    </source>
</evidence>
<evidence type="ECO:0000313" key="6">
    <source>
        <dbReference type="Proteomes" id="UP000766595"/>
    </source>
</evidence>
<feature type="domain" description="Transposase IS66 central" evidence="1">
    <location>
        <begin position="151"/>
        <end position="436"/>
    </location>
</feature>
<feature type="domain" description="Transposase TnpC homeodomain" evidence="3">
    <location>
        <begin position="11"/>
        <end position="84"/>
    </location>
</feature>
<comment type="caution">
    <text evidence="5">The sequence shown here is derived from an EMBL/GenBank/DDBJ whole genome shotgun (WGS) entry which is preliminary data.</text>
</comment>
<dbReference type="NCBIfam" id="NF033517">
    <property type="entry name" value="transpos_IS66"/>
    <property type="match status" value="1"/>
</dbReference>
<gene>
    <name evidence="5" type="ORF">KL771_28110</name>
</gene>
<dbReference type="RefSeq" id="WP_261971830.1">
    <property type="nucleotide sequence ID" value="NZ_JAHHZF010000036.1"/>
</dbReference>
<dbReference type="Pfam" id="PF03050">
    <property type="entry name" value="DDE_Tnp_IS66"/>
    <property type="match status" value="1"/>
</dbReference>
<dbReference type="EMBL" id="JAHHZF010000036">
    <property type="protein sequence ID" value="MBT9293341.1"/>
    <property type="molecule type" value="Genomic_DNA"/>
</dbReference>
<dbReference type="Pfam" id="PF13005">
    <property type="entry name" value="zf-IS66"/>
    <property type="match status" value="1"/>
</dbReference>
<dbReference type="InterPro" id="IPR024463">
    <property type="entry name" value="Transposase_TnpC_homeodom"/>
</dbReference>
<feature type="domain" description="Transposase IS66 zinc-finger binding" evidence="2">
    <location>
        <begin position="92"/>
        <end position="135"/>
    </location>
</feature>
<dbReference type="InterPro" id="IPR039552">
    <property type="entry name" value="IS66_C"/>
</dbReference>
<dbReference type="AlphaFoldDB" id="A0A947D960"/>